<gene>
    <name evidence="1" type="ORF">O181_061457</name>
</gene>
<dbReference type="AlphaFoldDB" id="A0A9Q3HZD8"/>
<proteinExistence type="predicted"/>
<evidence type="ECO:0000313" key="2">
    <source>
        <dbReference type="Proteomes" id="UP000765509"/>
    </source>
</evidence>
<keyword evidence="2" id="KW-1185">Reference proteome</keyword>
<organism evidence="1 2">
    <name type="scientific">Austropuccinia psidii MF-1</name>
    <dbReference type="NCBI Taxonomy" id="1389203"/>
    <lineage>
        <taxon>Eukaryota</taxon>
        <taxon>Fungi</taxon>
        <taxon>Dikarya</taxon>
        <taxon>Basidiomycota</taxon>
        <taxon>Pucciniomycotina</taxon>
        <taxon>Pucciniomycetes</taxon>
        <taxon>Pucciniales</taxon>
        <taxon>Sphaerophragmiaceae</taxon>
        <taxon>Austropuccinia</taxon>
    </lineage>
</organism>
<name>A0A9Q3HZD8_9BASI</name>
<reference evidence="1" key="1">
    <citation type="submission" date="2021-03" db="EMBL/GenBank/DDBJ databases">
        <title>Draft genome sequence of rust myrtle Austropuccinia psidii MF-1, a brazilian biotype.</title>
        <authorList>
            <person name="Quecine M.C."/>
            <person name="Pachon D.M.R."/>
            <person name="Bonatelli M.L."/>
            <person name="Correr F.H."/>
            <person name="Franceschini L.M."/>
            <person name="Leite T.F."/>
            <person name="Margarido G.R.A."/>
            <person name="Almeida C.A."/>
            <person name="Ferrarezi J.A."/>
            <person name="Labate C.A."/>
        </authorList>
    </citation>
    <scope>NUCLEOTIDE SEQUENCE</scope>
    <source>
        <strain evidence="1">MF-1</strain>
    </source>
</reference>
<dbReference type="EMBL" id="AVOT02029057">
    <property type="protein sequence ID" value="MBW0521742.1"/>
    <property type="molecule type" value="Genomic_DNA"/>
</dbReference>
<protein>
    <submittedName>
        <fullName evidence="1">Uncharacterized protein</fullName>
    </submittedName>
</protein>
<accession>A0A9Q3HZD8</accession>
<evidence type="ECO:0000313" key="1">
    <source>
        <dbReference type="EMBL" id="MBW0521742.1"/>
    </source>
</evidence>
<comment type="caution">
    <text evidence="1">The sequence shown here is derived from an EMBL/GenBank/DDBJ whole genome shotgun (WGS) entry which is preliminary data.</text>
</comment>
<sequence>MSFSVKSQPLRSKRFSATIHLNHKFYSFNFNSNNTPLIFLNTSSIIRSIEPSIFSKNDSLITQPDETIRKDLDSIVDSWLSLSSPLNPLANNFIPANISPNSHPPTSPVTTLPAYSPSLSPISEFNLTSPCNTKQSLQGKLLSFSLFLHDEMASLN</sequence>
<dbReference type="Proteomes" id="UP000765509">
    <property type="component" value="Unassembled WGS sequence"/>
</dbReference>